<reference evidence="2" key="1">
    <citation type="submission" date="2021-03" db="EMBL/GenBank/DDBJ databases">
        <title>Whole genome sequence of Streptomyces bomunensis MMS17-BM035.</title>
        <authorList>
            <person name="Lee J.H."/>
        </authorList>
    </citation>
    <scope>NUCLEOTIDE SEQUENCE</scope>
    <source>
        <strain evidence="2">MMS17-BM035</strain>
    </source>
</reference>
<proteinExistence type="predicted"/>
<dbReference type="Proteomes" id="UP000670475">
    <property type="component" value="Unassembled WGS sequence"/>
</dbReference>
<dbReference type="Gene3D" id="3.40.630.30">
    <property type="match status" value="1"/>
</dbReference>
<dbReference type="Pfam" id="PF00583">
    <property type="entry name" value="Acetyltransf_1"/>
    <property type="match status" value="1"/>
</dbReference>
<evidence type="ECO:0000313" key="3">
    <source>
        <dbReference type="Proteomes" id="UP000670475"/>
    </source>
</evidence>
<evidence type="ECO:0000313" key="2">
    <source>
        <dbReference type="EMBL" id="MBP0457728.1"/>
    </source>
</evidence>
<dbReference type="PROSITE" id="PS51186">
    <property type="entry name" value="GNAT"/>
    <property type="match status" value="1"/>
</dbReference>
<accession>A0A940MFK1</accession>
<dbReference type="SUPFAM" id="SSF55729">
    <property type="entry name" value="Acyl-CoA N-acyltransferases (Nat)"/>
    <property type="match status" value="1"/>
</dbReference>
<comment type="caution">
    <text evidence="2">The sequence shown here is derived from an EMBL/GenBank/DDBJ whole genome shotgun (WGS) entry which is preliminary data.</text>
</comment>
<organism evidence="2 3">
    <name type="scientific">Streptomyces montanisoli</name>
    <dbReference type="NCBI Taxonomy" id="2798581"/>
    <lineage>
        <taxon>Bacteria</taxon>
        <taxon>Bacillati</taxon>
        <taxon>Actinomycetota</taxon>
        <taxon>Actinomycetes</taxon>
        <taxon>Kitasatosporales</taxon>
        <taxon>Streptomycetaceae</taxon>
        <taxon>Streptomyces</taxon>
    </lineage>
</organism>
<dbReference type="InterPro" id="IPR000182">
    <property type="entry name" value="GNAT_dom"/>
</dbReference>
<name>A0A940MFK1_9ACTN</name>
<gene>
    <name evidence="2" type="ORF">JFN87_09475</name>
</gene>
<protein>
    <submittedName>
        <fullName evidence="2">GNAT family N-acetyltransferase</fullName>
    </submittedName>
</protein>
<dbReference type="AlphaFoldDB" id="A0A940MFK1"/>
<keyword evidence="3" id="KW-1185">Reference proteome</keyword>
<evidence type="ECO:0000259" key="1">
    <source>
        <dbReference type="PROSITE" id="PS51186"/>
    </source>
</evidence>
<dbReference type="GO" id="GO:0016747">
    <property type="term" value="F:acyltransferase activity, transferring groups other than amino-acyl groups"/>
    <property type="evidence" value="ECO:0007669"/>
    <property type="project" value="InterPro"/>
</dbReference>
<dbReference type="CDD" id="cd04301">
    <property type="entry name" value="NAT_SF"/>
    <property type="match status" value="1"/>
</dbReference>
<dbReference type="RefSeq" id="WP_209339493.1">
    <property type="nucleotide sequence ID" value="NZ_JAGIQL010000027.1"/>
</dbReference>
<dbReference type="EMBL" id="JAGIQL010000027">
    <property type="protein sequence ID" value="MBP0457728.1"/>
    <property type="molecule type" value="Genomic_DNA"/>
</dbReference>
<sequence>MTEHTAPSVPSVPSAPSLPPGVMLRPLADASELPLFTSLPYVLDDELAGDLDAGRRHTSWLWMALRDGRVVARAGWWARQRGDGPMLLDVFDIEAGAGTGPSTGPDIGAALLETAMAQLFPDCEPRPDYGRYLTPGWHEDPEEARAVAVRTDALARTGARPLVERLRLQWAPSAGVPAASPRLLFRQVASRDELVGLMAAVLDGTLDAHSRRDLATMPAQRCAREQYDGELARYRSPRQWWRVATLPTGEPVGFVVPARNAYGPIIAYLGVLPAHRGHGYADDLLAEGTRVLAASGARRVRASTDVANTPMAAAFARAGYETFQRELAMAWP</sequence>
<dbReference type="InterPro" id="IPR016181">
    <property type="entry name" value="Acyl_CoA_acyltransferase"/>
</dbReference>
<feature type="domain" description="N-acetyltransferase" evidence="1">
    <location>
        <begin position="183"/>
        <end position="332"/>
    </location>
</feature>